<dbReference type="Gene3D" id="3.30.200.20">
    <property type="entry name" value="Phosphorylase Kinase, domain 1"/>
    <property type="match status" value="1"/>
</dbReference>
<comment type="catalytic activity">
    <reaction evidence="7">
        <text>L-threonyl-[protein] + ATP = O-phospho-L-threonyl-[protein] + ADP + H(+)</text>
        <dbReference type="Rhea" id="RHEA:46608"/>
        <dbReference type="Rhea" id="RHEA-COMP:11060"/>
        <dbReference type="Rhea" id="RHEA-COMP:11605"/>
        <dbReference type="ChEBI" id="CHEBI:15378"/>
        <dbReference type="ChEBI" id="CHEBI:30013"/>
        <dbReference type="ChEBI" id="CHEBI:30616"/>
        <dbReference type="ChEBI" id="CHEBI:61977"/>
        <dbReference type="ChEBI" id="CHEBI:456216"/>
        <dbReference type="EC" id="2.7.11.1"/>
    </reaction>
</comment>
<comment type="caution">
    <text evidence="11">The sequence shown here is derived from an EMBL/GenBank/DDBJ whole genome shotgun (WGS) entry which is preliminary data.</text>
</comment>
<keyword evidence="5 11" id="KW-0418">Kinase</keyword>
<dbReference type="EMBL" id="LGTL01000014">
    <property type="protein sequence ID" value="KPA78121.1"/>
    <property type="molecule type" value="Genomic_DNA"/>
</dbReference>
<evidence type="ECO:0000256" key="3">
    <source>
        <dbReference type="ARBA" id="ARBA00022679"/>
    </source>
</evidence>
<evidence type="ECO:0000313" key="11">
    <source>
        <dbReference type="EMBL" id="KPA78121.1"/>
    </source>
</evidence>
<dbReference type="VEuPathDB" id="TriTrypDB:LpyrH10_14_0210"/>
<accession>A0A0N0VED9</accession>
<dbReference type="PANTHER" id="PTHR24343">
    <property type="entry name" value="SERINE/THREONINE KINASE"/>
    <property type="match status" value="1"/>
</dbReference>
<keyword evidence="2" id="KW-0723">Serine/threonine-protein kinase</keyword>
<dbReference type="EC" id="2.7.11.1" evidence="1"/>
<dbReference type="EMBL" id="LGTL01000014">
    <property type="protein sequence ID" value="KPA78120.1"/>
    <property type="molecule type" value="Genomic_DNA"/>
</dbReference>
<dbReference type="RefSeq" id="XP_015656560.1">
    <property type="nucleotide sequence ID" value="XM_015804582.1"/>
</dbReference>
<dbReference type="PROSITE" id="PS50011">
    <property type="entry name" value="PROTEIN_KINASE_DOM"/>
    <property type="match status" value="1"/>
</dbReference>
<dbReference type="GeneID" id="26906595"/>
<dbReference type="Gene3D" id="1.10.510.10">
    <property type="entry name" value="Transferase(Phosphotransferase) domain 1"/>
    <property type="match status" value="1"/>
</dbReference>
<dbReference type="PANTHER" id="PTHR24343:SF558">
    <property type="entry name" value="PROTEIN KINASE DOMAIN-CONTAINING PROTEIN"/>
    <property type="match status" value="1"/>
</dbReference>
<protein>
    <recommendedName>
        <fullName evidence="1">non-specific serine/threonine protein kinase</fullName>
        <ecNumber evidence="1">2.7.11.1</ecNumber>
    </recommendedName>
</protein>
<organism evidence="11 12">
    <name type="scientific">Leptomonas pyrrhocoris</name>
    <name type="common">Firebug parasite</name>
    <dbReference type="NCBI Taxonomy" id="157538"/>
    <lineage>
        <taxon>Eukaryota</taxon>
        <taxon>Discoba</taxon>
        <taxon>Euglenozoa</taxon>
        <taxon>Kinetoplastea</taxon>
        <taxon>Metakinetoplastina</taxon>
        <taxon>Trypanosomatida</taxon>
        <taxon>Trypanosomatidae</taxon>
        <taxon>Leishmaniinae</taxon>
        <taxon>Leptomonas</taxon>
    </lineage>
</organism>
<gene>
    <name evidence="11" type="ORF">ABB37_06306</name>
</gene>
<keyword evidence="12" id="KW-1185">Reference proteome</keyword>
<dbReference type="InterPro" id="IPR000719">
    <property type="entry name" value="Prot_kinase_dom"/>
</dbReference>
<comment type="catalytic activity">
    <reaction evidence="8">
        <text>L-seryl-[protein] + ATP = O-phospho-L-seryl-[protein] + ADP + H(+)</text>
        <dbReference type="Rhea" id="RHEA:17989"/>
        <dbReference type="Rhea" id="RHEA-COMP:9863"/>
        <dbReference type="Rhea" id="RHEA-COMP:11604"/>
        <dbReference type="ChEBI" id="CHEBI:15378"/>
        <dbReference type="ChEBI" id="CHEBI:29999"/>
        <dbReference type="ChEBI" id="CHEBI:30616"/>
        <dbReference type="ChEBI" id="CHEBI:83421"/>
        <dbReference type="ChEBI" id="CHEBI:456216"/>
        <dbReference type="EC" id="2.7.11.1"/>
    </reaction>
</comment>
<feature type="compositionally biased region" description="Low complexity" evidence="9">
    <location>
        <begin position="229"/>
        <end position="241"/>
    </location>
</feature>
<dbReference type="OMA" id="CGSKHYA"/>
<sequence>MSASSACSSLTRHITAATSSSNNAAIPAASHHLPPTLNGYSFSKHVRSSLSHDTFIGQAERREEEGTPATSQKVIRIYALDYLRRDEECRFTIERECMAGRIVPSHPHLLTVEKVFASQTDLFLVEPYCSGGDLYEYMVSIATAAAAAAAEHADVSVEDSIAGKGLSIEFAQRLARELLTAVHFLHTTCGLVHRNIKLETLFCDARMSLHLGGFGLCAVLPTSLAGGENVNDTNTTNNDGNASQGAQEEKQQDVAVSAAASASTSLMRLCCSSKHYAAPELIQGQPYQGEAVDAWACGVVLFALLTGCFPFDSLENDDEALFKLICGDAETHLAQHPALAAVEDPRAVDLVRNLLRQSPKSRYSVAEALEHPFLV</sequence>
<dbReference type="Pfam" id="PF00069">
    <property type="entry name" value="Pkinase"/>
    <property type="match status" value="2"/>
</dbReference>
<feature type="domain" description="Protein kinase" evidence="10">
    <location>
        <begin position="40"/>
        <end position="374"/>
    </location>
</feature>
<keyword evidence="3" id="KW-0808">Transferase</keyword>
<dbReference type="OrthoDB" id="289250at2759"/>
<evidence type="ECO:0000256" key="7">
    <source>
        <dbReference type="ARBA" id="ARBA00047899"/>
    </source>
</evidence>
<dbReference type="Proteomes" id="UP000037923">
    <property type="component" value="Unassembled WGS sequence"/>
</dbReference>
<dbReference type="GO" id="GO:0005524">
    <property type="term" value="F:ATP binding"/>
    <property type="evidence" value="ECO:0007669"/>
    <property type="project" value="UniProtKB-KW"/>
</dbReference>
<keyword evidence="4" id="KW-0547">Nucleotide-binding</keyword>
<dbReference type="SUPFAM" id="SSF56112">
    <property type="entry name" value="Protein kinase-like (PK-like)"/>
    <property type="match status" value="1"/>
</dbReference>
<reference evidence="11 12" key="1">
    <citation type="submission" date="2015-07" db="EMBL/GenBank/DDBJ databases">
        <title>High-quality genome of monoxenous trypanosomatid Leptomonas pyrrhocoris.</title>
        <authorList>
            <person name="Flegontov P."/>
            <person name="Butenko A."/>
            <person name="Firsov S."/>
            <person name="Vlcek C."/>
            <person name="Logacheva M.D."/>
            <person name="Field M."/>
            <person name="Filatov D."/>
            <person name="Flegontova O."/>
            <person name="Gerasimov E."/>
            <person name="Jackson A.P."/>
            <person name="Kelly S."/>
            <person name="Opperdoes F."/>
            <person name="O'Reilly A."/>
            <person name="Votypka J."/>
            <person name="Yurchenko V."/>
            <person name="Lukes J."/>
        </authorList>
    </citation>
    <scope>NUCLEOTIDE SEQUENCE [LARGE SCALE GENOMIC DNA]</scope>
    <source>
        <strain evidence="11">H10</strain>
    </source>
</reference>
<dbReference type="AlphaFoldDB" id="A0A0N0VED9"/>
<evidence type="ECO:0000256" key="9">
    <source>
        <dbReference type="SAM" id="MobiDB-lite"/>
    </source>
</evidence>
<evidence type="ECO:0000256" key="2">
    <source>
        <dbReference type="ARBA" id="ARBA00022527"/>
    </source>
</evidence>
<dbReference type="GO" id="GO:0004674">
    <property type="term" value="F:protein serine/threonine kinase activity"/>
    <property type="evidence" value="ECO:0007669"/>
    <property type="project" value="UniProtKB-KW"/>
</dbReference>
<proteinExistence type="predicted"/>
<keyword evidence="6" id="KW-0067">ATP-binding</keyword>
<evidence type="ECO:0000256" key="4">
    <source>
        <dbReference type="ARBA" id="ARBA00022741"/>
    </source>
</evidence>
<evidence type="ECO:0000313" key="12">
    <source>
        <dbReference type="Proteomes" id="UP000037923"/>
    </source>
</evidence>
<feature type="region of interest" description="Disordered" evidence="9">
    <location>
        <begin position="229"/>
        <end position="253"/>
    </location>
</feature>
<dbReference type="SMART" id="SM00220">
    <property type="entry name" value="S_TKc"/>
    <property type="match status" value="1"/>
</dbReference>
<evidence type="ECO:0000256" key="1">
    <source>
        <dbReference type="ARBA" id="ARBA00012513"/>
    </source>
</evidence>
<evidence type="ECO:0000256" key="5">
    <source>
        <dbReference type="ARBA" id="ARBA00022777"/>
    </source>
</evidence>
<evidence type="ECO:0000259" key="10">
    <source>
        <dbReference type="PROSITE" id="PS50011"/>
    </source>
</evidence>
<name>A0A0N0VED9_LEPPY</name>
<evidence type="ECO:0000256" key="8">
    <source>
        <dbReference type="ARBA" id="ARBA00048679"/>
    </source>
</evidence>
<evidence type="ECO:0000256" key="6">
    <source>
        <dbReference type="ARBA" id="ARBA00022840"/>
    </source>
</evidence>
<dbReference type="RefSeq" id="XP_015656559.1">
    <property type="nucleotide sequence ID" value="XM_015804581.1"/>
</dbReference>
<dbReference type="InterPro" id="IPR011009">
    <property type="entry name" value="Kinase-like_dom_sf"/>
</dbReference>